<dbReference type="EMBL" id="JH993065">
    <property type="protein sequence ID" value="EKX36976.1"/>
    <property type="molecule type" value="Genomic_DNA"/>
</dbReference>
<protein>
    <recommendedName>
        <fullName evidence="5">DSBA-like thioredoxin domain-containing protein</fullName>
    </recommendedName>
</protein>
<feature type="compositionally biased region" description="Basic and acidic residues" evidence="1">
    <location>
        <begin position="21"/>
        <end position="48"/>
    </location>
</feature>
<dbReference type="Proteomes" id="UP000011087">
    <property type="component" value="Unassembled WGS sequence"/>
</dbReference>
<accession>L1IL58</accession>
<feature type="region of interest" description="Disordered" evidence="1">
    <location>
        <begin position="1"/>
        <end position="50"/>
    </location>
</feature>
<evidence type="ECO:0000256" key="1">
    <source>
        <dbReference type="SAM" id="MobiDB-lite"/>
    </source>
</evidence>
<dbReference type="OrthoDB" id="1930760at2759"/>
<reference evidence="3" key="3">
    <citation type="submission" date="2015-06" db="UniProtKB">
        <authorList>
            <consortium name="EnsemblProtists"/>
        </authorList>
    </citation>
    <scope>IDENTIFICATION</scope>
</reference>
<dbReference type="GeneID" id="17293709"/>
<dbReference type="HOGENOM" id="CLU_661304_0_0_1"/>
<name>L1IL58_GUITC</name>
<dbReference type="InterPro" id="IPR036249">
    <property type="entry name" value="Thioredoxin-like_sf"/>
</dbReference>
<reference evidence="4" key="2">
    <citation type="submission" date="2012-11" db="EMBL/GenBank/DDBJ databases">
        <authorList>
            <person name="Kuo A."/>
            <person name="Curtis B.A."/>
            <person name="Tanifuji G."/>
            <person name="Burki F."/>
            <person name="Gruber A."/>
            <person name="Irimia M."/>
            <person name="Maruyama S."/>
            <person name="Arias M.C."/>
            <person name="Ball S.G."/>
            <person name="Gile G.H."/>
            <person name="Hirakawa Y."/>
            <person name="Hopkins J.F."/>
            <person name="Rensing S.A."/>
            <person name="Schmutz J."/>
            <person name="Symeonidi A."/>
            <person name="Elias M."/>
            <person name="Eveleigh R.J."/>
            <person name="Herman E.K."/>
            <person name="Klute M.J."/>
            <person name="Nakayama T."/>
            <person name="Obornik M."/>
            <person name="Reyes-Prieto A."/>
            <person name="Armbrust E.V."/>
            <person name="Aves S.J."/>
            <person name="Beiko R.G."/>
            <person name="Coutinho P."/>
            <person name="Dacks J.B."/>
            <person name="Durnford D.G."/>
            <person name="Fast N.M."/>
            <person name="Green B.R."/>
            <person name="Grisdale C."/>
            <person name="Hempe F."/>
            <person name="Henrissat B."/>
            <person name="Hoppner M.P."/>
            <person name="Ishida K.-I."/>
            <person name="Kim E."/>
            <person name="Koreny L."/>
            <person name="Kroth P.G."/>
            <person name="Liu Y."/>
            <person name="Malik S.-B."/>
            <person name="Maier U.G."/>
            <person name="McRose D."/>
            <person name="Mock T."/>
            <person name="Neilson J.A."/>
            <person name="Onodera N.T."/>
            <person name="Poole A.M."/>
            <person name="Pritham E.J."/>
            <person name="Richards T.A."/>
            <person name="Rocap G."/>
            <person name="Roy S.W."/>
            <person name="Sarai C."/>
            <person name="Schaack S."/>
            <person name="Shirato S."/>
            <person name="Slamovits C.H."/>
            <person name="Spencer D.F."/>
            <person name="Suzuki S."/>
            <person name="Worden A.Z."/>
            <person name="Zauner S."/>
            <person name="Barry K."/>
            <person name="Bell C."/>
            <person name="Bharti A.K."/>
            <person name="Crow J.A."/>
            <person name="Grimwood J."/>
            <person name="Kramer R."/>
            <person name="Lindquist E."/>
            <person name="Lucas S."/>
            <person name="Salamov A."/>
            <person name="McFadden G.I."/>
            <person name="Lane C.E."/>
            <person name="Keeling P.J."/>
            <person name="Gray M.W."/>
            <person name="Grigoriev I.V."/>
            <person name="Archibald J.M."/>
        </authorList>
    </citation>
    <scope>NUCLEOTIDE SEQUENCE</scope>
    <source>
        <strain evidence="4">CCMP2712</strain>
    </source>
</reference>
<dbReference type="SUPFAM" id="SSF52833">
    <property type="entry name" value="Thioredoxin-like"/>
    <property type="match status" value="1"/>
</dbReference>
<evidence type="ECO:0000313" key="3">
    <source>
        <dbReference type="EnsemblProtists" id="EKX36976"/>
    </source>
</evidence>
<dbReference type="AlphaFoldDB" id="L1IL58"/>
<proteinExistence type="predicted"/>
<dbReference type="KEGG" id="gtt:GUITHDRAFT_116842"/>
<dbReference type="RefSeq" id="XP_005823956.1">
    <property type="nucleotide sequence ID" value="XM_005823899.1"/>
</dbReference>
<dbReference type="PaxDb" id="55529-EKX36976"/>
<dbReference type="EnsemblProtists" id="EKX36976">
    <property type="protein sequence ID" value="EKX36976"/>
    <property type="gene ID" value="GUITHDRAFT_116842"/>
</dbReference>
<organism evidence="2">
    <name type="scientific">Guillardia theta (strain CCMP2712)</name>
    <name type="common">Cryptophyte</name>
    <dbReference type="NCBI Taxonomy" id="905079"/>
    <lineage>
        <taxon>Eukaryota</taxon>
        <taxon>Cryptophyceae</taxon>
        <taxon>Pyrenomonadales</taxon>
        <taxon>Geminigeraceae</taxon>
        <taxon>Guillardia</taxon>
    </lineage>
</organism>
<keyword evidence="4" id="KW-1185">Reference proteome</keyword>
<sequence>MSSRLQDLLDDEAFDISLPSSEEKKKQQLQGLHEEGRDTMDQDSSDSHKLKKRFKMNARVFEKSIAISKARDKNVVPDDIQDIWPTRAATSNMTSVRDDGEDQARYAVDLSSNIPVVSTSAMQSVNRMEDSVKKLLARFGKKTDSALDFKSLQDDSLDLRVMMEMVVVVVMMVMIEMEMMVVVVSHISGAADVKSKKRTDGLFSALCQKEQKELFGKDLEQFEGDLKKLQAKQILQGSERDRTAEEVERMKAVAPETHKESEGGKKPIAIVVDFFADPSCPWCYVGRRQAQEALGMLSKTLNDTEISLVWQPYLTRTIATRKGELVDDYLKSSRGASLELGGLLELDKRFGPVAAIMALEVLQRMTFEEGMNIGSFKILCAIAIEFGVSDPVNFFRSAVNKQEIVLLHHVAYEVLG</sequence>
<evidence type="ECO:0000313" key="4">
    <source>
        <dbReference type="Proteomes" id="UP000011087"/>
    </source>
</evidence>
<reference evidence="2 4" key="1">
    <citation type="journal article" date="2012" name="Nature">
        <title>Algal genomes reveal evolutionary mosaicism and the fate of nucleomorphs.</title>
        <authorList>
            <consortium name="DOE Joint Genome Institute"/>
            <person name="Curtis B.A."/>
            <person name="Tanifuji G."/>
            <person name="Burki F."/>
            <person name="Gruber A."/>
            <person name="Irimia M."/>
            <person name="Maruyama S."/>
            <person name="Arias M.C."/>
            <person name="Ball S.G."/>
            <person name="Gile G.H."/>
            <person name="Hirakawa Y."/>
            <person name="Hopkins J.F."/>
            <person name="Kuo A."/>
            <person name="Rensing S.A."/>
            <person name="Schmutz J."/>
            <person name="Symeonidi A."/>
            <person name="Elias M."/>
            <person name="Eveleigh R.J."/>
            <person name="Herman E.K."/>
            <person name="Klute M.J."/>
            <person name="Nakayama T."/>
            <person name="Obornik M."/>
            <person name="Reyes-Prieto A."/>
            <person name="Armbrust E.V."/>
            <person name="Aves S.J."/>
            <person name="Beiko R.G."/>
            <person name="Coutinho P."/>
            <person name="Dacks J.B."/>
            <person name="Durnford D.G."/>
            <person name="Fast N.M."/>
            <person name="Green B.R."/>
            <person name="Grisdale C.J."/>
            <person name="Hempel F."/>
            <person name="Henrissat B."/>
            <person name="Hoppner M.P."/>
            <person name="Ishida K."/>
            <person name="Kim E."/>
            <person name="Koreny L."/>
            <person name="Kroth P.G."/>
            <person name="Liu Y."/>
            <person name="Malik S.B."/>
            <person name="Maier U.G."/>
            <person name="McRose D."/>
            <person name="Mock T."/>
            <person name="Neilson J.A."/>
            <person name="Onodera N.T."/>
            <person name="Poole A.M."/>
            <person name="Pritham E.J."/>
            <person name="Richards T.A."/>
            <person name="Rocap G."/>
            <person name="Roy S.W."/>
            <person name="Sarai C."/>
            <person name="Schaack S."/>
            <person name="Shirato S."/>
            <person name="Slamovits C.H."/>
            <person name="Spencer D.F."/>
            <person name="Suzuki S."/>
            <person name="Worden A.Z."/>
            <person name="Zauner S."/>
            <person name="Barry K."/>
            <person name="Bell C."/>
            <person name="Bharti A.K."/>
            <person name="Crow J.A."/>
            <person name="Grimwood J."/>
            <person name="Kramer R."/>
            <person name="Lindquist E."/>
            <person name="Lucas S."/>
            <person name="Salamov A."/>
            <person name="McFadden G.I."/>
            <person name="Lane C.E."/>
            <person name="Keeling P.J."/>
            <person name="Gray M.W."/>
            <person name="Grigoriev I.V."/>
            <person name="Archibald J.M."/>
        </authorList>
    </citation>
    <scope>NUCLEOTIDE SEQUENCE</scope>
    <source>
        <strain evidence="2 4">CCMP2712</strain>
    </source>
</reference>
<evidence type="ECO:0008006" key="5">
    <source>
        <dbReference type="Google" id="ProtNLM"/>
    </source>
</evidence>
<evidence type="ECO:0000313" key="2">
    <source>
        <dbReference type="EMBL" id="EKX36976.1"/>
    </source>
</evidence>
<dbReference type="Gene3D" id="3.40.30.10">
    <property type="entry name" value="Glutaredoxin"/>
    <property type="match status" value="1"/>
</dbReference>
<gene>
    <name evidence="2" type="ORF">GUITHDRAFT_116842</name>
</gene>